<dbReference type="AlphaFoldDB" id="A0A195FGU4"/>
<protein>
    <recommendedName>
        <fullName evidence="1">Helix-turn-helix domain-containing protein</fullName>
    </recommendedName>
</protein>
<evidence type="ECO:0000259" key="1">
    <source>
        <dbReference type="Pfam" id="PF26215"/>
    </source>
</evidence>
<sequence length="248" mass="28841">MGSPISPVVAVLSIQLLFYYRYVDDVVLVAPSDTMNDIKNIFNSLHARLQFIIEIGTQSSLNFLDTIIIIENNRIMFNRFQKSTCSGRFLNFHSHYPLCHKRRRDVITCSIDRILLLSHPKFHERNLIDAVHTFLENGYPLYFIFATVNNRLLFYIHKYKNSHISYFPKKEIAANKYFTILYVKSVSETGRRSCVETSFPTGLVASRIKRQSLLYDGFTKLQSKVVEPPAESRKNEEKGETFVEYCCD</sequence>
<evidence type="ECO:0000313" key="2">
    <source>
        <dbReference type="EMBL" id="KYN39596.1"/>
    </source>
</evidence>
<proteinExistence type="predicted"/>
<keyword evidence="3" id="KW-1185">Reference proteome</keyword>
<name>A0A195FGU4_9HYME</name>
<dbReference type="Proteomes" id="UP000078541">
    <property type="component" value="Unassembled WGS sequence"/>
</dbReference>
<evidence type="ECO:0000313" key="3">
    <source>
        <dbReference type="Proteomes" id="UP000078541"/>
    </source>
</evidence>
<dbReference type="PANTHER" id="PTHR21301:SF10">
    <property type="entry name" value="REVERSE TRANSCRIPTASE DOMAIN-CONTAINING PROTEIN"/>
    <property type="match status" value="1"/>
</dbReference>
<dbReference type="PANTHER" id="PTHR21301">
    <property type="entry name" value="REVERSE TRANSCRIPTASE"/>
    <property type="match status" value="1"/>
</dbReference>
<accession>A0A195FGU4</accession>
<dbReference type="Pfam" id="PF26215">
    <property type="entry name" value="HTH_animal"/>
    <property type="match status" value="1"/>
</dbReference>
<dbReference type="InterPro" id="IPR058912">
    <property type="entry name" value="HTH_animal"/>
</dbReference>
<organism evidence="2 3">
    <name type="scientific">Trachymyrmex septentrionalis</name>
    <dbReference type="NCBI Taxonomy" id="34720"/>
    <lineage>
        <taxon>Eukaryota</taxon>
        <taxon>Metazoa</taxon>
        <taxon>Ecdysozoa</taxon>
        <taxon>Arthropoda</taxon>
        <taxon>Hexapoda</taxon>
        <taxon>Insecta</taxon>
        <taxon>Pterygota</taxon>
        <taxon>Neoptera</taxon>
        <taxon>Endopterygota</taxon>
        <taxon>Hymenoptera</taxon>
        <taxon>Apocrita</taxon>
        <taxon>Aculeata</taxon>
        <taxon>Formicoidea</taxon>
        <taxon>Formicidae</taxon>
        <taxon>Myrmicinae</taxon>
        <taxon>Trachymyrmex</taxon>
    </lineage>
</organism>
<gene>
    <name evidence="2" type="ORF">ALC56_06090</name>
</gene>
<feature type="domain" description="Helix-turn-helix" evidence="1">
    <location>
        <begin position="88"/>
        <end position="148"/>
    </location>
</feature>
<dbReference type="EMBL" id="KQ981606">
    <property type="protein sequence ID" value="KYN39596.1"/>
    <property type="molecule type" value="Genomic_DNA"/>
</dbReference>
<reference evidence="2 3" key="1">
    <citation type="submission" date="2016-03" db="EMBL/GenBank/DDBJ databases">
        <title>Trachymyrmex septentrionalis WGS genome.</title>
        <authorList>
            <person name="Nygaard S."/>
            <person name="Hu H."/>
            <person name="Boomsma J."/>
            <person name="Zhang G."/>
        </authorList>
    </citation>
    <scope>NUCLEOTIDE SEQUENCE [LARGE SCALE GENOMIC DNA]</scope>
    <source>
        <strain evidence="2">Tsep2-gDNA-1</strain>
        <tissue evidence="2">Whole body</tissue>
    </source>
</reference>